<feature type="transmembrane region" description="Helical" evidence="1">
    <location>
        <begin position="354"/>
        <end position="373"/>
    </location>
</feature>
<accession>C5RB64</accession>
<keyword evidence="1" id="KW-0812">Transmembrane</keyword>
<evidence type="ECO:0000313" key="2">
    <source>
        <dbReference type="EMBL" id="EER74733.1"/>
    </source>
</evidence>
<feature type="transmembrane region" description="Helical" evidence="1">
    <location>
        <begin position="330"/>
        <end position="348"/>
    </location>
</feature>
<dbReference type="EMBL" id="ACKU01000014">
    <property type="protein sequence ID" value="EER74733.1"/>
    <property type="molecule type" value="Genomic_DNA"/>
</dbReference>
<dbReference type="STRING" id="585506.HMPREF0877_1209"/>
<feature type="transmembrane region" description="Helical" evidence="1">
    <location>
        <begin position="6"/>
        <end position="26"/>
    </location>
</feature>
<dbReference type="OrthoDB" id="2296732at2"/>
<dbReference type="InterPro" id="IPR049458">
    <property type="entry name" value="EpsG-like"/>
</dbReference>
<dbReference type="Pfam" id="PF14897">
    <property type="entry name" value="EpsG"/>
    <property type="match status" value="1"/>
</dbReference>
<feature type="transmembrane region" description="Helical" evidence="1">
    <location>
        <begin position="162"/>
        <end position="179"/>
    </location>
</feature>
<feature type="transmembrane region" description="Helical" evidence="1">
    <location>
        <begin position="137"/>
        <end position="156"/>
    </location>
</feature>
<evidence type="ECO:0000256" key="1">
    <source>
        <dbReference type="SAM" id="Phobius"/>
    </source>
</evidence>
<gene>
    <name evidence="2" type="ORF">HMPREF0877_1209</name>
</gene>
<proteinExistence type="predicted"/>
<dbReference type="HOGENOM" id="CLU_688770_0_0_9"/>
<dbReference type="Proteomes" id="UP000004528">
    <property type="component" value="Unassembled WGS sequence"/>
</dbReference>
<dbReference type="AlphaFoldDB" id="C5RB64"/>
<keyword evidence="1" id="KW-0472">Membrane</keyword>
<organism evidence="2 3">
    <name type="scientific">Weissella paramesenteroides ATCC 33313</name>
    <dbReference type="NCBI Taxonomy" id="585506"/>
    <lineage>
        <taxon>Bacteria</taxon>
        <taxon>Bacillati</taxon>
        <taxon>Bacillota</taxon>
        <taxon>Bacilli</taxon>
        <taxon>Lactobacillales</taxon>
        <taxon>Lactobacillaceae</taxon>
        <taxon>Weissella</taxon>
    </lineage>
</organism>
<evidence type="ECO:0008006" key="4">
    <source>
        <dbReference type="Google" id="ProtNLM"/>
    </source>
</evidence>
<sequence length="400" mass="46094">MVLIMMFIYIFIPIPASLVIYALSFFLRGKKTYWLLLWSVLTFSLLILLYIPSVEDDAYRYFQVLSQLQSISGWQDLSALSETNQLIEYQSSSIGFTALEMFVSRTAYFNLLPYINTVICLFSLLFPFVDLKERGKISGFTAIFLSLPLPLLYNFLNTASTMRWALACSLFFLIIYIFFERVKKRRYIWLFFIPIIFHTGIILGVANAVYVALIKKISAFKIIVPVLFLIFYFKISNKIGTNLSNNLFSQILNMTNTYSTDFMERSANGQLFVYLLRTLAILSMIMGLIIYYGVDKKERRSGLGRMMLFFTVMQLTLIGYSMIFSRYIMVIVPLALIYIARYVSVTSINIKNLIFASNSLAILVGCIVCYANVKRMGFTLSVLELCLSNLYHLLINIPIY</sequence>
<comment type="caution">
    <text evidence="2">The sequence shown here is derived from an EMBL/GenBank/DDBJ whole genome shotgun (WGS) entry which is preliminary data.</text>
</comment>
<dbReference type="RefSeq" id="WP_002828823.1">
    <property type="nucleotide sequence ID" value="NZ_GG697132.1"/>
</dbReference>
<protein>
    <recommendedName>
        <fullName evidence="4">EpsG family protein</fullName>
    </recommendedName>
</protein>
<feature type="transmembrane region" description="Helical" evidence="1">
    <location>
        <begin position="33"/>
        <end position="51"/>
    </location>
</feature>
<feature type="transmembrane region" description="Helical" evidence="1">
    <location>
        <begin position="306"/>
        <end position="323"/>
    </location>
</feature>
<name>C5RB64_WEIPA</name>
<feature type="transmembrane region" description="Helical" evidence="1">
    <location>
        <begin position="111"/>
        <end position="130"/>
    </location>
</feature>
<evidence type="ECO:0000313" key="3">
    <source>
        <dbReference type="Proteomes" id="UP000004528"/>
    </source>
</evidence>
<keyword evidence="1" id="KW-1133">Transmembrane helix</keyword>
<feature type="transmembrane region" description="Helical" evidence="1">
    <location>
        <begin position="271"/>
        <end position="294"/>
    </location>
</feature>
<feature type="transmembrane region" description="Helical" evidence="1">
    <location>
        <begin position="217"/>
        <end position="235"/>
    </location>
</feature>
<keyword evidence="3" id="KW-1185">Reference proteome</keyword>
<feature type="transmembrane region" description="Helical" evidence="1">
    <location>
        <begin position="188"/>
        <end position="211"/>
    </location>
</feature>
<reference evidence="2 3" key="1">
    <citation type="submission" date="2009-04" db="EMBL/GenBank/DDBJ databases">
        <authorList>
            <person name="Qin X."/>
            <person name="Bachman B."/>
            <person name="Battles P."/>
            <person name="Bell A."/>
            <person name="Bess C."/>
            <person name="Bickham C."/>
            <person name="Chaboub L."/>
            <person name="Chen D."/>
            <person name="Coyle M."/>
            <person name="Deiros D.R."/>
            <person name="Dinh H."/>
            <person name="Forbes L."/>
            <person name="Fowler G."/>
            <person name="Francisco L."/>
            <person name="Fu Q."/>
            <person name="Gubbala S."/>
            <person name="Hale W."/>
            <person name="Han Y."/>
            <person name="Hemphill L."/>
            <person name="Highlander S.K."/>
            <person name="Hirani K."/>
            <person name="Hogues M."/>
            <person name="Jackson L."/>
            <person name="Jakkamsetti A."/>
            <person name="Javaid M."/>
            <person name="Jiang H."/>
            <person name="Korchina V."/>
            <person name="Kovar C."/>
            <person name="Lara F."/>
            <person name="Lee S."/>
            <person name="Mata R."/>
            <person name="Mathew T."/>
            <person name="Moen C."/>
            <person name="Morales K."/>
            <person name="Munidasa M."/>
            <person name="Nazareth L."/>
            <person name="Ngo R."/>
            <person name="Nguyen L."/>
            <person name="Okwuonu G."/>
            <person name="Ongeri F."/>
            <person name="Patil S."/>
            <person name="Petrosino J."/>
            <person name="Pham C."/>
            <person name="Pham P."/>
            <person name="Pu L.-L."/>
            <person name="Puazo M."/>
            <person name="Raj R."/>
            <person name="Reid J."/>
            <person name="Rouhana J."/>
            <person name="Saada N."/>
            <person name="Shang Y."/>
            <person name="Simmons D."/>
            <person name="Thornton R."/>
            <person name="Warren J."/>
            <person name="Weissenberger G."/>
            <person name="Zhang J."/>
            <person name="Zhang L."/>
            <person name="Zhou C."/>
            <person name="Zhu D."/>
            <person name="Muzny D."/>
            <person name="Worley K."/>
            <person name="Gibbs R."/>
        </authorList>
    </citation>
    <scope>NUCLEOTIDE SEQUENCE [LARGE SCALE GENOMIC DNA]</scope>
    <source>
        <strain evidence="2 3">ATCC 33313</strain>
    </source>
</reference>